<reference evidence="1" key="1">
    <citation type="submission" date="2021-08" db="EMBL/GenBank/DDBJ databases">
        <title>The first chromosome-level gecko genome reveals the dynamic sex chromosomes of Neotropical dwarf geckos (Sphaerodactylidae: Sphaerodactylus).</title>
        <authorList>
            <person name="Pinto B.J."/>
            <person name="Keating S.E."/>
            <person name="Gamble T."/>
        </authorList>
    </citation>
    <scope>NUCLEOTIDE SEQUENCE</scope>
    <source>
        <strain evidence="1">TG3544</strain>
    </source>
</reference>
<protein>
    <submittedName>
        <fullName evidence="1">Uncharacterized protein</fullName>
    </submittedName>
</protein>
<sequence>MKAFLCLLFLTVLPLISPSPVHSPQALLDLLGEDLAALLSNNERGPPSVPHGSFDQLLSRRHPLQDPPGASPEQAWLRLFRDFVNTQKNFRGRTKKMAQQGCFGIKLDRIGTLSGLGC</sequence>
<accession>A0ACB8EXM1</accession>
<name>A0ACB8EXM1_9SAUR</name>
<dbReference type="EMBL" id="CM037628">
    <property type="protein sequence ID" value="KAH7997381.1"/>
    <property type="molecule type" value="Genomic_DNA"/>
</dbReference>
<dbReference type="Proteomes" id="UP000827872">
    <property type="component" value="Linkage Group LG15"/>
</dbReference>
<organism evidence="1 2">
    <name type="scientific">Sphaerodactylus townsendi</name>
    <dbReference type="NCBI Taxonomy" id="933632"/>
    <lineage>
        <taxon>Eukaryota</taxon>
        <taxon>Metazoa</taxon>
        <taxon>Chordata</taxon>
        <taxon>Craniata</taxon>
        <taxon>Vertebrata</taxon>
        <taxon>Euteleostomi</taxon>
        <taxon>Lepidosauria</taxon>
        <taxon>Squamata</taxon>
        <taxon>Bifurcata</taxon>
        <taxon>Gekkota</taxon>
        <taxon>Sphaerodactylidae</taxon>
        <taxon>Sphaerodactylus</taxon>
    </lineage>
</organism>
<proteinExistence type="predicted"/>
<keyword evidence="2" id="KW-1185">Reference proteome</keyword>
<gene>
    <name evidence="1" type="ORF">K3G42_015117</name>
</gene>
<comment type="caution">
    <text evidence="1">The sequence shown here is derived from an EMBL/GenBank/DDBJ whole genome shotgun (WGS) entry which is preliminary data.</text>
</comment>
<evidence type="ECO:0000313" key="2">
    <source>
        <dbReference type="Proteomes" id="UP000827872"/>
    </source>
</evidence>
<evidence type="ECO:0000313" key="1">
    <source>
        <dbReference type="EMBL" id="KAH7997381.1"/>
    </source>
</evidence>